<keyword evidence="1" id="KW-1133">Transmembrane helix</keyword>
<proteinExistence type="predicted"/>
<dbReference type="AlphaFoldDB" id="A0A0C7P161"/>
<organism evidence="2 3">
    <name type="scientific">Defluviitoga tunisiensis</name>
    <dbReference type="NCBI Taxonomy" id="1006576"/>
    <lineage>
        <taxon>Bacteria</taxon>
        <taxon>Thermotogati</taxon>
        <taxon>Thermotogota</taxon>
        <taxon>Thermotogae</taxon>
        <taxon>Petrotogales</taxon>
        <taxon>Petrotogaceae</taxon>
        <taxon>Defluviitoga</taxon>
    </lineage>
</organism>
<accession>A0A0C7P161</accession>
<dbReference type="KEGG" id="dtn:DTL3_0408"/>
<keyword evidence="1" id="KW-0812">Transmembrane</keyword>
<gene>
    <name evidence="2" type="ORF">DTL3_0408</name>
</gene>
<feature type="transmembrane region" description="Helical" evidence="1">
    <location>
        <begin position="48"/>
        <end position="69"/>
    </location>
</feature>
<evidence type="ECO:0000313" key="3">
    <source>
        <dbReference type="Proteomes" id="UP000032809"/>
    </source>
</evidence>
<sequence length="140" mass="16311">MKNLNNFLRSVVIIASIAVAGISLYLFYLENSKGRLFQYYAFSDLTKFFLTLLYIVLVSLLIFFYIRLLMKKKYSLAFSFTFLTTLTFLSIVLYSSMILSVVYVANLLGLMWVIYFTKERKSEGVAKKSQEENKPINEKK</sequence>
<evidence type="ECO:0000313" key="2">
    <source>
        <dbReference type="EMBL" id="CEP77734.1"/>
    </source>
</evidence>
<dbReference type="OrthoDB" id="49485at2"/>
<dbReference type="Proteomes" id="UP000032809">
    <property type="component" value="Chromosome I"/>
</dbReference>
<dbReference type="RefSeq" id="WP_045087309.1">
    <property type="nucleotide sequence ID" value="NZ_LN824141.1"/>
</dbReference>
<reference evidence="3" key="1">
    <citation type="submission" date="2014-11" db="EMBL/GenBank/DDBJ databases">
        <authorList>
            <person name="Wibberg D."/>
        </authorList>
    </citation>
    <scope>NUCLEOTIDE SEQUENCE [LARGE SCALE GENOMIC DNA]</scope>
    <source>
        <strain evidence="3">L3</strain>
    </source>
</reference>
<evidence type="ECO:0000256" key="1">
    <source>
        <dbReference type="SAM" id="Phobius"/>
    </source>
</evidence>
<keyword evidence="1" id="KW-0472">Membrane</keyword>
<dbReference type="EMBL" id="LN824141">
    <property type="protein sequence ID" value="CEP77734.1"/>
    <property type="molecule type" value="Genomic_DNA"/>
</dbReference>
<feature type="transmembrane region" description="Helical" evidence="1">
    <location>
        <begin position="76"/>
        <end position="94"/>
    </location>
</feature>
<feature type="transmembrane region" description="Helical" evidence="1">
    <location>
        <begin position="100"/>
        <end position="117"/>
    </location>
</feature>
<protein>
    <submittedName>
        <fullName evidence="2">Uncharacterized protein</fullName>
    </submittedName>
</protein>
<dbReference type="HOGENOM" id="CLU_1831861_0_0_0"/>
<keyword evidence="3" id="KW-1185">Reference proteome</keyword>
<feature type="transmembrane region" description="Helical" evidence="1">
    <location>
        <begin position="7"/>
        <end position="28"/>
    </location>
</feature>
<dbReference type="STRING" id="1006576.DTL3_0408"/>
<name>A0A0C7P161_DEFTU</name>